<dbReference type="InterPro" id="IPR002560">
    <property type="entry name" value="Transposase_DDE"/>
</dbReference>
<dbReference type="InterPro" id="IPR017894">
    <property type="entry name" value="HTH_IS21_transposase_type"/>
</dbReference>
<dbReference type="InterPro" id="IPR047951">
    <property type="entry name" value="Transpos_ISL3"/>
</dbReference>
<dbReference type="PANTHER" id="PTHR33498:SF1">
    <property type="entry name" value="TRANSPOSASE FOR INSERTION SEQUENCE ELEMENT IS1557"/>
    <property type="match status" value="1"/>
</dbReference>
<gene>
    <name evidence="2" type="ORF">SM436_37285</name>
</gene>
<evidence type="ECO:0000313" key="2">
    <source>
        <dbReference type="EMBL" id="MFA1559377.1"/>
    </source>
</evidence>
<dbReference type="EMBL" id="JAXCEH010000051">
    <property type="protein sequence ID" value="MFA1559377.1"/>
    <property type="molecule type" value="Genomic_DNA"/>
</dbReference>
<dbReference type="Gene3D" id="1.10.10.60">
    <property type="entry name" value="Homeodomain-like"/>
    <property type="match status" value="1"/>
</dbReference>
<dbReference type="PROSITE" id="PS50531">
    <property type="entry name" value="HTH_IS21"/>
    <property type="match status" value="1"/>
</dbReference>
<protein>
    <submittedName>
        <fullName evidence="2">Transposase</fullName>
    </submittedName>
</protein>
<dbReference type="RefSeq" id="WP_371946394.1">
    <property type="nucleotide sequence ID" value="NZ_JAXCEH010000051.1"/>
</dbReference>
<reference evidence="2 3" key="1">
    <citation type="submission" date="2023-11" db="EMBL/GenBank/DDBJ databases">
        <title>Actinomadura monticuli sp. nov., isolated from volcanic ash.</title>
        <authorList>
            <person name="Lee S.D."/>
            <person name="Yang H."/>
            <person name="Kim I.S."/>
        </authorList>
    </citation>
    <scope>NUCLEOTIDE SEQUENCE [LARGE SCALE GENOMIC DNA]</scope>
    <source>
        <strain evidence="2 3">DSM 45346</strain>
    </source>
</reference>
<accession>A0ABV4RD62</accession>
<feature type="domain" description="HTH IS21-type" evidence="1">
    <location>
        <begin position="11"/>
        <end position="75"/>
    </location>
</feature>
<evidence type="ECO:0000313" key="3">
    <source>
        <dbReference type="Proteomes" id="UP001569904"/>
    </source>
</evidence>
<keyword evidence="3" id="KW-1185">Reference proteome</keyword>
<dbReference type="PANTHER" id="PTHR33498">
    <property type="entry name" value="TRANSPOSASE FOR INSERTION SEQUENCE ELEMENT IS1557"/>
    <property type="match status" value="1"/>
</dbReference>
<name>A0ABV4RD62_9ACTN</name>
<comment type="caution">
    <text evidence="2">The sequence shown here is derived from an EMBL/GenBank/DDBJ whole genome shotgun (WGS) entry which is preliminary data.</text>
</comment>
<dbReference type="Proteomes" id="UP001569904">
    <property type="component" value="Unassembled WGS sequence"/>
</dbReference>
<proteinExistence type="predicted"/>
<evidence type="ECO:0000259" key="1">
    <source>
        <dbReference type="PROSITE" id="PS50531"/>
    </source>
</evidence>
<dbReference type="Pfam" id="PF01610">
    <property type="entry name" value="DDE_Tnp_ISL3"/>
    <property type="match status" value="1"/>
</dbReference>
<dbReference type="Pfam" id="PF13551">
    <property type="entry name" value="HTH_29"/>
    <property type="match status" value="1"/>
</dbReference>
<sequence>MNPYADTKRRERHAAVHELLAKGVGISAIAEALGLDRKTVRRYAHAATPEDLAPARAGRRGSRVDPFLPYLHERWNQGCTDAARLYTEIRDRGYTGSQRTLRRQLQAVRANGKPAPKVTKQLSVRRATHLLTSHPDHLDENATLRLKRLLARCPELEAVAACVESFAQMMAELDGHRLRDWLDQAAATGFPSLKSLVNGIRQDLDAVTAGLSMEWNSGRVEGNVNRIKRIKRDGYGRASFDLLRLQILHAD</sequence>
<organism evidence="2 3">
    <name type="scientific">Actinomadura chokoriensis</name>
    <dbReference type="NCBI Taxonomy" id="454156"/>
    <lineage>
        <taxon>Bacteria</taxon>
        <taxon>Bacillati</taxon>
        <taxon>Actinomycetota</taxon>
        <taxon>Actinomycetes</taxon>
        <taxon>Streptosporangiales</taxon>
        <taxon>Thermomonosporaceae</taxon>
        <taxon>Actinomadura</taxon>
    </lineage>
</organism>